<gene>
    <name evidence="2" type="ORF">EUGRSUZ_L02515</name>
</gene>
<organism evidence="2">
    <name type="scientific">Eucalyptus grandis</name>
    <name type="common">Flooded gum</name>
    <dbReference type="NCBI Taxonomy" id="71139"/>
    <lineage>
        <taxon>Eukaryota</taxon>
        <taxon>Viridiplantae</taxon>
        <taxon>Streptophyta</taxon>
        <taxon>Embryophyta</taxon>
        <taxon>Tracheophyta</taxon>
        <taxon>Spermatophyta</taxon>
        <taxon>Magnoliopsida</taxon>
        <taxon>eudicotyledons</taxon>
        <taxon>Gunneridae</taxon>
        <taxon>Pentapetalae</taxon>
        <taxon>rosids</taxon>
        <taxon>malvids</taxon>
        <taxon>Myrtales</taxon>
        <taxon>Myrtaceae</taxon>
        <taxon>Myrtoideae</taxon>
        <taxon>Eucalypteae</taxon>
        <taxon>Eucalyptus</taxon>
    </lineage>
</organism>
<reference evidence="1" key="3">
    <citation type="submission" date="2023-04" db="EMBL/GenBank/DDBJ databases">
        <title>WGS assembly of Eucalyptus grandis.</title>
        <authorList>
            <person name="Myburg A."/>
            <person name="Grattapaglia D."/>
            <person name="Tuskan G."/>
            <person name="Hellsten U."/>
            <person name="Hayes R."/>
            <person name="Grimwood J."/>
            <person name="Jenkins J."/>
            <person name="Lindquist E."/>
            <person name="Tice H."/>
            <person name="Bauer D."/>
            <person name="Goodstein D."/>
            <person name="Dubchak I."/>
            <person name="Poliakov A."/>
            <person name="Mizrachi E."/>
            <person name="Kullan A."/>
            <person name="Hussey S."/>
            <person name="Pinard D."/>
            <person name="Van D."/>
            <person name="Singh P."/>
            <person name="Van J."/>
            <person name="Silva-Junior O."/>
            <person name="Togawa R."/>
            <person name="Pappas M."/>
            <person name="Faria D."/>
            <person name="Sansaloni C."/>
            <person name="Petroli C."/>
            <person name="Yang X."/>
            <person name="Ranjan P."/>
            <person name="Tschaplinski T."/>
            <person name="Ye C."/>
            <person name="Li T."/>
            <person name="Sterck L."/>
            <person name="Vanneste K."/>
            <person name="Murat F."/>
            <person name="Soler M."/>
            <person name="Clemente H."/>
            <person name="Saidi N."/>
            <person name="Cassan-Wang H."/>
            <person name="Dunand C."/>
            <person name="Hefer C."/>
            <person name="Bornberg-Bauer E."/>
            <person name="Kersting A."/>
            <person name="Vining K."/>
            <person name="Amarasinghe V."/>
            <person name="Ranik M."/>
            <person name="Naithani S."/>
            <person name="Elser J."/>
            <person name="Boyd A."/>
            <person name="Liston A."/>
            <person name="Spatafora J."/>
            <person name="Dharmwardhana P."/>
            <person name="Raja R."/>
            <person name="Sullivan C."/>
            <person name="Romanel E."/>
            <person name="Alves-Ferreira M."/>
            <person name="Kulheim C."/>
            <person name="Foley W."/>
            <person name="Carocha V."/>
            <person name="Paiva J."/>
            <person name="Kudrna D."/>
            <person name="Brommonschenkel S."/>
            <person name="Pasquali G."/>
            <person name="Byrne M."/>
            <person name="Rigault P."/>
            <person name="Tibbits J."/>
            <person name="Spokevicius A."/>
            <person name="Jones R."/>
            <person name="Steane D."/>
            <person name="Vaillancourt R."/>
            <person name="Potts B."/>
            <person name="Joubert F."/>
            <person name="Barry K."/>
            <person name="Pappas G."/>
            <person name="Strauss S."/>
            <person name="Jaiswal P."/>
            <person name="Grima-Pettenati J."/>
            <person name="Salse J."/>
            <person name="Van D."/>
            <person name="Rokhsar D."/>
            <person name="Schmutz J."/>
        </authorList>
    </citation>
    <scope>NUCLEOTIDE SEQUENCE</scope>
    <source>
        <tissue evidence="1">Leaf extractions</tissue>
    </source>
</reference>
<protein>
    <submittedName>
        <fullName evidence="2">Uncharacterized protein</fullName>
    </submittedName>
</protein>
<dbReference type="AlphaFoldDB" id="A0A058ZQN7"/>
<evidence type="ECO:0000313" key="2">
    <source>
        <dbReference type="EMBL" id="KCW44077.1"/>
    </source>
</evidence>
<reference evidence="1" key="2">
    <citation type="journal article" date="2014" name="Nature">
        <title>The genome of Eucalyptus grandis.</title>
        <authorList>
            <person name="Myburg A.A."/>
            <person name="Grattapaglia D."/>
            <person name="Tuskan G.A."/>
            <person name="Hellsten U."/>
            <person name="Hayes R.D."/>
            <person name="Grimwood J."/>
            <person name="Jenkins J."/>
            <person name="Lindquist E."/>
            <person name="Tice H."/>
            <person name="Bauer D."/>
            <person name="Goodstein D.M."/>
            <person name="Dubchak I."/>
            <person name="Poliakov A."/>
            <person name="Mizrachi E."/>
            <person name="Kullan A.R."/>
            <person name="Hussey S.G."/>
            <person name="Pinard D."/>
            <person name="van der Merwe K."/>
            <person name="Singh P."/>
            <person name="van Jaarsveld I."/>
            <person name="Silva-Junior O.B."/>
            <person name="Togawa R.C."/>
            <person name="Pappas M.R."/>
            <person name="Faria D.A."/>
            <person name="Sansaloni C.P."/>
            <person name="Petroli C.D."/>
            <person name="Yang X."/>
            <person name="Ranjan P."/>
            <person name="Tschaplinski T.J."/>
            <person name="Ye C.Y."/>
            <person name="Li T."/>
            <person name="Sterck L."/>
            <person name="Vanneste K."/>
            <person name="Murat F."/>
            <person name="Soler M."/>
            <person name="Clemente H.S."/>
            <person name="Saidi N."/>
            <person name="Cassan-Wang H."/>
            <person name="Dunand C."/>
            <person name="Hefer C.A."/>
            <person name="Bornberg-Bauer E."/>
            <person name="Kersting A.R."/>
            <person name="Vining K."/>
            <person name="Amarasinghe V."/>
            <person name="Ranik M."/>
            <person name="Naithani S."/>
            <person name="Elser J."/>
            <person name="Boyd A.E."/>
            <person name="Liston A."/>
            <person name="Spatafora J.W."/>
            <person name="Dharmwardhana P."/>
            <person name="Raja R."/>
            <person name="Sullivan C."/>
            <person name="Romanel E."/>
            <person name="Alves-Ferreira M."/>
            <person name="Kulheim C."/>
            <person name="Foley W."/>
            <person name="Carocha V."/>
            <person name="Paiva J."/>
            <person name="Kudrna D."/>
            <person name="Brommonschenkel S.H."/>
            <person name="Pasquali G."/>
            <person name="Byrne M."/>
            <person name="Rigault P."/>
            <person name="Tibbits J."/>
            <person name="Spokevicius A."/>
            <person name="Jones R.C."/>
            <person name="Steane D.A."/>
            <person name="Vaillancourt R.E."/>
            <person name="Potts B.M."/>
            <person name="Joubert F."/>
            <person name="Barry K."/>
            <person name="Pappas G.J."/>
            <person name="Strauss S.H."/>
            <person name="Jaiswal P."/>
            <person name="Grima-Pettenati J."/>
            <person name="Salse J."/>
            <person name="Van de Peer Y."/>
            <person name="Rokhsar D.S."/>
            <person name="Schmutz J."/>
        </authorList>
    </citation>
    <scope>NUCLEOTIDE SEQUENCE</scope>
    <source>
        <tissue evidence="1">Leaf extractions</tissue>
    </source>
</reference>
<reference evidence="1" key="4">
    <citation type="submission" date="2023-07" db="EMBL/GenBank/DDBJ databases">
        <authorList>
            <person name="Myburg A.A."/>
            <person name="Grattapaglia D."/>
            <person name="Tuskan G.A."/>
            <person name="Hellsten U."/>
            <person name="Hayes R.D."/>
            <person name="Grimwood J."/>
            <person name="Jenkins J."/>
            <person name="Lindquist E."/>
            <person name="Tice H."/>
            <person name="Bauer D."/>
            <person name="Goodstein D.M."/>
            <person name="Dubchak I."/>
            <person name="Poliakov A."/>
            <person name="Mizrachi E."/>
            <person name="Kullan A.R."/>
            <person name="Hussey S.G."/>
            <person name="Pinard D."/>
            <person name="Van D.M."/>
            <person name="Singh P."/>
            <person name="Van J.I."/>
            <person name="Silva-Junior O.B."/>
            <person name="Togawa R.C."/>
            <person name="Pappas M.R."/>
            <person name="Faria D.A."/>
            <person name="Sansaloni C.P."/>
            <person name="Petroli C.D."/>
            <person name="Yang X."/>
            <person name="Ranjan P."/>
            <person name="Tschaplinski T.J."/>
            <person name="Ye C.Y."/>
            <person name="Li T."/>
            <person name="Sterck L."/>
            <person name="Vanneste K."/>
            <person name="Murat F."/>
            <person name="Soler M."/>
            <person name="Clemente H.S."/>
            <person name="Saidi N."/>
            <person name="Cassan-Wang H."/>
            <person name="Dunand C."/>
            <person name="Hefer C.A."/>
            <person name="Bornberg-Bauer E."/>
            <person name="Kersting A.R."/>
            <person name="Vining K."/>
            <person name="Amarasinghe V."/>
            <person name="Ranik M."/>
            <person name="Naithani S."/>
            <person name="Elser J."/>
            <person name="Boyd A.E."/>
            <person name="Liston A."/>
            <person name="Spatafora J.W."/>
            <person name="Dharmwardhana P."/>
            <person name="Raja R."/>
            <person name="Sullivan C."/>
            <person name="Romanel E."/>
            <person name="Alves-Ferreira M."/>
            <person name="Kulheim C."/>
            <person name="Foley W."/>
            <person name="Carocha V."/>
            <person name="Paiva J."/>
            <person name="Kudrna D."/>
            <person name="Brommonschenkel S.H."/>
            <person name="Pasquali G."/>
            <person name="Byrne M."/>
            <person name="Rigault P."/>
            <person name="Tibbits J."/>
            <person name="Spokevicius A."/>
            <person name="Jones R.C."/>
            <person name="Steane D.A."/>
            <person name="Vaillancourt R.E."/>
            <person name="Potts B.M."/>
            <person name="Joubert F."/>
            <person name="Barry K."/>
            <person name="Pappas G.J."/>
            <person name="Strauss S.H."/>
            <person name="Jaiswal P."/>
            <person name="Grima-Pettenati J."/>
            <person name="Salse J."/>
            <person name="Van D.P."/>
            <person name="Rokhsar D.S."/>
            <person name="Schmutz J."/>
        </authorList>
    </citation>
    <scope>NUCLEOTIDE SEQUENCE</scope>
    <source>
        <tissue evidence="1">Leaf extractions</tissue>
    </source>
</reference>
<dbReference type="InParanoid" id="A0A058ZQN7"/>
<evidence type="ECO:0000313" key="3">
    <source>
        <dbReference type="Proteomes" id="UP000030711"/>
    </source>
</evidence>
<dbReference type="EMBL" id="MU849211">
    <property type="protein sequence ID" value="KAK2631725.1"/>
    <property type="molecule type" value="Genomic_DNA"/>
</dbReference>
<keyword evidence="3" id="KW-1185">Reference proteome</keyword>
<evidence type="ECO:0000313" key="1">
    <source>
        <dbReference type="EMBL" id="KAK2631725.1"/>
    </source>
</evidence>
<dbReference type="Gramene" id="KCW44077">
    <property type="protein sequence ID" value="KCW44077"/>
    <property type="gene ID" value="EUGRSUZ_L02515"/>
</dbReference>
<accession>A0A058ZQN7</accession>
<reference evidence="2" key="1">
    <citation type="submission" date="2013-07" db="EMBL/GenBank/DDBJ databases">
        <title>The genome of Eucalyptus grandis.</title>
        <authorList>
            <person name="Schmutz J."/>
            <person name="Hayes R."/>
            <person name="Myburg A."/>
            <person name="Tuskan G."/>
            <person name="Grattapaglia D."/>
            <person name="Rokhsar D.S."/>
        </authorList>
    </citation>
    <scope>NUCLEOTIDE SEQUENCE</scope>
    <source>
        <tissue evidence="2">Leaf extractions</tissue>
    </source>
</reference>
<dbReference type="Proteomes" id="UP000030711">
    <property type="component" value="Unassembled WGS sequence"/>
</dbReference>
<sequence length="84" mass="9785">MILPGLNQRDIKVVRICKSDSPLDEGKKEKEERRRYVQKIVHVVPRSFLESTESRSGNETYSWRANVRDPTAVEIPSPKQKYIT</sequence>
<dbReference type="EMBL" id="KK199730">
    <property type="protein sequence ID" value="KCW44077.1"/>
    <property type="molecule type" value="Genomic_DNA"/>
</dbReference>
<name>A0A058ZQN7_EUCGR</name>
<proteinExistence type="predicted"/>